<dbReference type="EMBL" id="JACOOZ010000010">
    <property type="protein sequence ID" value="MBC5668834.1"/>
    <property type="molecule type" value="Genomic_DNA"/>
</dbReference>
<accession>A0ABR7F5E8</accession>
<comment type="caution">
    <text evidence="1">The sequence shown here is derived from an EMBL/GenBank/DDBJ whole genome shotgun (WGS) entry which is preliminary data.</text>
</comment>
<sequence>MRLVNSRYGINIEFRENEINTLIVEKPEFLTDVVQNIMKQIEGEEGDFVLSDNTSIKIDKDVVFIVNPFAIDFNNKKIINRLYEQLSDVGNDYIQEYNQINSSIVNTLDKITNQVSYNNITYNLEFEWKSLYKLYNVRIDDNCSSLFERIDEYIKILSNVYHSRLVVFLNLKDYLSMEQIQNLKQSCFYYKMHVLLIESVERYKSNQENIFVIDKDRCLIVK</sequence>
<dbReference type="Gene3D" id="3.40.50.11940">
    <property type="match status" value="2"/>
</dbReference>
<organism evidence="1 2">
    <name type="scientific">Eubacterium segne</name>
    <dbReference type="NCBI Taxonomy" id="2763045"/>
    <lineage>
        <taxon>Bacteria</taxon>
        <taxon>Bacillati</taxon>
        <taxon>Bacillota</taxon>
        <taxon>Clostridia</taxon>
        <taxon>Eubacteriales</taxon>
        <taxon>Eubacteriaceae</taxon>
        <taxon>Eubacterium</taxon>
    </lineage>
</organism>
<name>A0ABR7F5E8_9FIRM</name>
<evidence type="ECO:0000313" key="2">
    <source>
        <dbReference type="Proteomes" id="UP000597877"/>
    </source>
</evidence>
<proteinExistence type="predicted"/>
<dbReference type="Proteomes" id="UP000597877">
    <property type="component" value="Unassembled WGS sequence"/>
</dbReference>
<reference evidence="1 2" key="1">
    <citation type="submission" date="2020-08" db="EMBL/GenBank/DDBJ databases">
        <title>Genome public.</title>
        <authorList>
            <person name="Liu C."/>
            <person name="Sun Q."/>
        </authorList>
    </citation>
    <scope>NUCLEOTIDE SEQUENCE [LARGE SCALE GENOMIC DNA]</scope>
    <source>
        <strain evidence="1 2">BX4</strain>
    </source>
</reference>
<dbReference type="Pfam" id="PF09711">
    <property type="entry name" value="Cas_Csn2"/>
    <property type="match status" value="1"/>
</dbReference>
<dbReference type="InterPro" id="IPR010146">
    <property type="entry name" value="CRISPR-assoc_prot_Csn2-typ"/>
</dbReference>
<dbReference type="NCBIfam" id="TIGR01866">
    <property type="entry name" value="cas_Csn2"/>
    <property type="match status" value="1"/>
</dbReference>
<dbReference type="InterPro" id="IPR038600">
    <property type="entry name" value="Csn2_sf"/>
</dbReference>
<evidence type="ECO:0000313" key="1">
    <source>
        <dbReference type="EMBL" id="MBC5668834.1"/>
    </source>
</evidence>
<gene>
    <name evidence="1" type="primary">csn2</name>
    <name evidence="1" type="ORF">H8S00_12740</name>
</gene>
<keyword evidence="2" id="KW-1185">Reference proteome</keyword>
<dbReference type="RefSeq" id="WP_118590142.1">
    <property type="nucleotide sequence ID" value="NZ_JACOOZ010000010.1"/>
</dbReference>
<protein>
    <submittedName>
        <fullName evidence="1">Type II-A CRISPR-associated protein Csn2</fullName>
    </submittedName>
</protein>